<dbReference type="GO" id="GO:0006355">
    <property type="term" value="P:regulation of DNA-templated transcription"/>
    <property type="evidence" value="ECO:0007669"/>
    <property type="project" value="InterPro"/>
</dbReference>
<dbReference type="EMBL" id="MFBO01000031">
    <property type="protein sequence ID" value="OGD97442.1"/>
    <property type="molecule type" value="Genomic_DNA"/>
</dbReference>
<name>A0A1F5GZV3_9BACT</name>
<dbReference type="STRING" id="1797725.A3A49_00510"/>
<reference evidence="1 2" key="1">
    <citation type="journal article" date="2016" name="Nat. Commun.">
        <title>Thousands of microbial genomes shed light on interconnected biogeochemical processes in an aquifer system.</title>
        <authorList>
            <person name="Anantharaman K."/>
            <person name="Brown C.T."/>
            <person name="Hug L.A."/>
            <person name="Sharon I."/>
            <person name="Castelle C.J."/>
            <person name="Probst A.J."/>
            <person name="Thomas B.C."/>
            <person name="Singh A."/>
            <person name="Wilkins M.J."/>
            <person name="Karaoz U."/>
            <person name="Brodie E.L."/>
            <person name="Williams K.H."/>
            <person name="Hubbard S.S."/>
            <person name="Banfield J.F."/>
        </authorList>
    </citation>
    <scope>NUCLEOTIDE SEQUENCE [LARGE SCALE GENOMIC DNA]</scope>
</reference>
<evidence type="ECO:0008006" key="3">
    <source>
        <dbReference type="Google" id="ProtNLM"/>
    </source>
</evidence>
<evidence type="ECO:0000313" key="1">
    <source>
        <dbReference type="EMBL" id="OGD97442.1"/>
    </source>
</evidence>
<dbReference type="Proteomes" id="UP000176740">
    <property type="component" value="Unassembled WGS sequence"/>
</dbReference>
<accession>A0A1F5GZV3</accession>
<evidence type="ECO:0000313" key="2">
    <source>
        <dbReference type="Proteomes" id="UP000176740"/>
    </source>
</evidence>
<comment type="caution">
    <text evidence="1">The sequence shown here is derived from an EMBL/GenBank/DDBJ whole genome shotgun (WGS) entry which is preliminary data.</text>
</comment>
<dbReference type="Gene3D" id="1.10.1220.10">
    <property type="entry name" value="Met repressor-like"/>
    <property type="match status" value="1"/>
</dbReference>
<dbReference type="AlphaFoldDB" id="A0A1F5GZV3"/>
<dbReference type="InterPro" id="IPR013321">
    <property type="entry name" value="Arc_rbn_hlx_hlx"/>
</dbReference>
<proteinExistence type="predicted"/>
<organism evidence="1 2">
    <name type="scientific">Candidatus Curtissbacteria bacterium RIFCSPLOWO2_01_FULL_38_11b</name>
    <dbReference type="NCBI Taxonomy" id="1797725"/>
    <lineage>
        <taxon>Bacteria</taxon>
        <taxon>Candidatus Curtissiibacteriota</taxon>
    </lineage>
</organism>
<sequence length="101" mass="11398">MNTAVVNVKVNPQVKKEAQKVAEDLGLNLSVLINGYLKQLIRNKTVVFSSLEEEPTDYLLETLRQSREDIKAGRAISFKNPNEALTYMDKMIADEQRSAKS</sequence>
<gene>
    <name evidence="1" type="ORF">A3A49_00510</name>
</gene>
<protein>
    <recommendedName>
        <fullName evidence="3">Damage-inducible protein J</fullName>
    </recommendedName>
</protein>